<feature type="signal peptide" evidence="1">
    <location>
        <begin position="1"/>
        <end position="20"/>
    </location>
</feature>
<dbReference type="RefSeq" id="WP_243650389.1">
    <property type="nucleotide sequence ID" value="NZ_CALJUB010000065.1"/>
</dbReference>
<evidence type="ECO:0000313" key="2">
    <source>
        <dbReference type="EMBL" id="TCP01619.1"/>
    </source>
</evidence>
<keyword evidence="1" id="KW-0732">Signal</keyword>
<reference evidence="3" key="2">
    <citation type="submission" date="2021-12" db="EMBL/GenBank/DDBJ databases">
        <authorList>
            <person name="Veyrier F.J."/>
        </authorList>
    </citation>
    <scope>NUCLEOTIDE SEQUENCE</scope>
    <source>
        <strain evidence="3">1258/02</strain>
    </source>
</reference>
<accession>A0AAE9GYJ1</accession>
<gene>
    <name evidence="2" type="ORF">EV680_1295</name>
    <name evidence="3" type="ORF">LVJ78_11160</name>
</gene>
<evidence type="ECO:0000313" key="4">
    <source>
        <dbReference type="Proteomes" id="UP000294721"/>
    </source>
</evidence>
<keyword evidence="4" id="KW-1185">Reference proteome</keyword>
<proteinExistence type="predicted"/>
<dbReference type="Proteomes" id="UP000829756">
    <property type="component" value="Chromosome"/>
</dbReference>
<evidence type="ECO:0008006" key="6">
    <source>
        <dbReference type="Google" id="ProtNLM"/>
    </source>
</evidence>
<dbReference type="EMBL" id="CP091507">
    <property type="protein sequence ID" value="UOO79226.1"/>
    <property type="molecule type" value="Genomic_DNA"/>
</dbReference>
<reference evidence="2 4" key="1">
    <citation type="submission" date="2019-03" db="EMBL/GenBank/DDBJ databases">
        <title>Genomic Encyclopedia of Type Strains, Phase IV (KMG-IV): sequencing the most valuable type-strain genomes for metagenomic binning, comparative biology and taxonomic classification.</title>
        <authorList>
            <person name="Goeker M."/>
        </authorList>
    </citation>
    <scope>NUCLEOTIDE SEQUENCE [LARGE SCALE GENOMIC DNA]</scope>
    <source>
        <strain evidence="2 4">DSM 17474</strain>
    </source>
</reference>
<dbReference type="KEGG" id="usu:LVJ78_11160"/>
<evidence type="ECO:0000313" key="3">
    <source>
        <dbReference type="EMBL" id="UOO79226.1"/>
    </source>
</evidence>
<evidence type="ECO:0000256" key="1">
    <source>
        <dbReference type="SAM" id="SignalP"/>
    </source>
</evidence>
<name>A0AAE9GYJ1_9NEIS</name>
<organism evidence="3 5">
    <name type="scientific">Uruburuella suis</name>
    <dbReference type="NCBI Taxonomy" id="252130"/>
    <lineage>
        <taxon>Bacteria</taxon>
        <taxon>Pseudomonadati</taxon>
        <taxon>Pseudomonadota</taxon>
        <taxon>Betaproteobacteria</taxon>
        <taxon>Neisseriales</taxon>
        <taxon>Neisseriaceae</taxon>
        <taxon>Uruburuella</taxon>
    </lineage>
</organism>
<dbReference type="PROSITE" id="PS51257">
    <property type="entry name" value="PROKAR_LIPOPROTEIN"/>
    <property type="match status" value="1"/>
</dbReference>
<evidence type="ECO:0000313" key="5">
    <source>
        <dbReference type="Proteomes" id="UP000829756"/>
    </source>
</evidence>
<reference evidence="3" key="3">
    <citation type="journal article" date="2022" name="Res Sq">
        <title>Evolution of multicellular longitudinally dividing oral cavity symbionts (Neisseriaceae).</title>
        <authorList>
            <person name="Nyongesa S."/>
            <person name="Weber P."/>
            <person name="Bernet E."/>
            <person name="Pullido F."/>
            <person name="Nieckarz M."/>
            <person name="Delaby M."/>
            <person name="Nieves C."/>
            <person name="Viehboeck T."/>
            <person name="Krause N."/>
            <person name="Rivera-Millot A."/>
            <person name="Nakamura A."/>
            <person name="Vischer N."/>
            <person name="VanNieuwenhze M."/>
            <person name="Brun Y."/>
            <person name="Cava F."/>
            <person name="Bulgheresi S."/>
            <person name="Veyrier F."/>
        </authorList>
    </citation>
    <scope>NUCLEOTIDE SEQUENCE</scope>
    <source>
        <strain evidence="3">1258/02</strain>
    </source>
</reference>
<feature type="chain" id="PRO_5042206133" description="Lipoprotein" evidence="1">
    <location>
        <begin position="21"/>
        <end position="172"/>
    </location>
</feature>
<dbReference type="AlphaFoldDB" id="A0AAE9GYJ1"/>
<protein>
    <recommendedName>
        <fullName evidence="6">Lipoprotein</fullName>
    </recommendedName>
</protein>
<dbReference type="Proteomes" id="UP000294721">
    <property type="component" value="Unassembled WGS sequence"/>
</dbReference>
<sequence>MNKKITALAFAGFAALALSACSGNKAPTEERTGAAGSAAKPAASASAGNCRSIPTPAPTKGRNDAYLCSASAALNSAEAKEVLDPAIRVSYGNVGANTLTSRQVANAVGKTPEETCQRAFLNTVKRFQTTAAQRGSKSVRVISYFDKKTVGGGQYECHIGTWNSRVVLKGNL</sequence>
<dbReference type="EMBL" id="SLXE01000029">
    <property type="protein sequence ID" value="TCP01619.1"/>
    <property type="molecule type" value="Genomic_DNA"/>
</dbReference>